<dbReference type="GO" id="GO:0003677">
    <property type="term" value="F:DNA binding"/>
    <property type="evidence" value="ECO:0007669"/>
    <property type="project" value="UniProtKB-KW"/>
</dbReference>
<dbReference type="Pfam" id="PF00126">
    <property type="entry name" value="HTH_1"/>
    <property type="match status" value="1"/>
</dbReference>
<comment type="caution">
    <text evidence="6">The sequence shown here is derived from an EMBL/GenBank/DDBJ whole genome shotgun (WGS) entry which is preliminary data.</text>
</comment>
<dbReference type="Proteomes" id="UP001299265">
    <property type="component" value="Unassembled WGS sequence"/>
</dbReference>
<dbReference type="CDD" id="cd05466">
    <property type="entry name" value="PBP2_LTTR_substrate"/>
    <property type="match status" value="1"/>
</dbReference>
<dbReference type="InterPro" id="IPR036390">
    <property type="entry name" value="WH_DNA-bd_sf"/>
</dbReference>
<feature type="domain" description="HTH lysR-type" evidence="5">
    <location>
        <begin position="5"/>
        <end position="61"/>
    </location>
</feature>
<dbReference type="Pfam" id="PF03466">
    <property type="entry name" value="LysR_substrate"/>
    <property type="match status" value="1"/>
</dbReference>
<keyword evidence="7" id="KW-1185">Reference proteome</keyword>
<gene>
    <name evidence="6" type="ORF">LQE92_06000</name>
</gene>
<dbReference type="InterPro" id="IPR000847">
    <property type="entry name" value="LysR_HTH_N"/>
</dbReference>
<keyword evidence="2" id="KW-0805">Transcription regulation</keyword>
<keyword evidence="4" id="KW-0804">Transcription</keyword>
<keyword evidence="3" id="KW-0238">DNA-binding</keyword>
<dbReference type="InterPro" id="IPR036388">
    <property type="entry name" value="WH-like_DNA-bd_sf"/>
</dbReference>
<evidence type="ECO:0000256" key="4">
    <source>
        <dbReference type="ARBA" id="ARBA00023163"/>
    </source>
</evidence>
<evidence type="ECO:0000256" key="3">
    <source>
        <dbReference type="ARBA" id="ARBA00023125"/>
    </source>
</evidence>
<evidence type="ECO:0000259" key="5">
    <source>
        <dbReference type="PROSITE" id="PS50931"/>
    </source>
</evidence>
<name>A0AAP2RJS5_9FIRM</name>
<accession>A0AAP2RJS5</accession>
<dbReference type="SUPFAM" id="SSF53850">
    <property type="entry name" value="Periplasmic binding protein-like II"/>
    <property type="match status" value="1"/>
</dbReference>
<dbReference type="GO" id="GO:0003700">
    <property type="term" value="F:DNA-binding transcription factor activity"/>
    <property type="evidence" value="ECO:0007669"/>
    <property type="project" value="InterPro"/>
</dbReference>
<evidence type="ECO:0000313" key="7">
    <source>
        <dbReference type="Proteomes" id="UP001299265"/>
    </source>
</evidence>
<sequence length="334" mass="38729">MNNSMLPREFDYFLLVAEELNITRAAQRAYISQQALSKYIKTLEDRYGVQLFQRKPEFRLTPAGEILYKRAKQMRQLANTLSAELDSVQSGLQGQLCFGISYGRSFDIVPPLLASFRQMYSKIKVIVDMGNTSFFRDEIIKGKMDIALGVSPEPSPEIETIELAKESIYLCMTDNILKRYFPDTFPSCKYRFRGGVDLHEFEHIPFCFNPTSTHINQYVTRYLTQRNINLSFMVLTGSNELNINLCDVLGCFCLQFLLPQVRDYNRRWPNNPINIFPLSGMEECNTITIMYRKNQQLPIYQQHFMELLQEVVSNHIYLLPADAAEKPNVFPTID</sequence>
<reference evidence="6 7" key="1">
    <citation type="submission" date="2021-11" db="EMBL/GenBank/DDBJ databases">
        <title>Lacrimispora sp. nov. NSJ-141 isolated from human feces.</title>
        <authorList>
            <person name="Abdugheni R."/>
        </authorList>
    </citation>
    <scope>NUCLEOTIDE SEQUENCE [LARGE SCALE GENOMIC DNA]</scope>
    <source>
        <strain evidence="6 7">NSJ-141</strain>
    </source>
</reference>
<evidence type="ECO:0000313" key="6">
    <source>
        <dbReference type="EMBL" id="MCD2492180.1"/>
    </source>
</evidence>
<dbReference type="InterPro" id="IPR005119">
    <property type="entry name" value="LysR_subst-bd"/>
</dbReference>
<dbReference type="GO" id="GO:0005829">
    <property type="term" value="C:cytosol"/>
    <property type="evidence" value="ECO:0007669"/>
    <property type="project" value="TreeGrafter"/>
</dbReference>
<evidence type="ECO:0000256" key="2">
    <source>
        <dbReference type="ARBA" id="ARBA00023015"/>
    </source>
</evidence>
<dbReference type="AlphaFoldDB" id="A0AAP2RJS5"/>
<dbReference type="EMBL" id="JAJNOR010000003">
    <property type="protein sequence ID" value="MCD2492180.1"/>
    <property type="molecule type" value="Genomic_DNA"/>
</dbReference>
<dbReference type="Gene3D" id="1.10.10.10">
    <property type="entry name" value="Winged helix-like DNA-binding domain superfamily/Winged helix DNA-binding domain"/>
    <property type="match status" value="1"/>
</dbReference>
<protein>
    <submittedName>
        <fullName evidence="6">LysR family transcriptional regulator</fullName>
    </submittedName>
</protein>
<comment type="similarity">
    <text evidence="1">Belongs to the LysR transcriptional regulatory family.</text>
</comment>
<proteinExistence type="inferred from homology"/>
<dbReference type="PROSITE" id="PS50931">
    <property type="entry name" value="HTH_LYSR"/>
    <property type="match status" value="1"/>
</dbReference>
<dbReference type="Gene3D" id="3.40.190.290">
    <property type="match status" value="1"/>
</dbReference>
<evidence type="ECO:0000256" key="1">
    <source>
        <dbReference type="ARBA" id="ARBA00009437"/>
    </source>
</evidence>
<dbReference type="PRINTS" id="PR00039">
    <property type="entry name" value="HTHLYSR"/>
</dbReference>
<dbReference type="PANTHER" id="PTHR30419">
    <property type="entry name" value="HTH-TYPE TRANSCRIPTIONAL REGULATOR YBHD"/>
    <property type="match status" value="1"/>
</dbReference>
<organism evidence="6 7">
    <name type="scientific">Lientehia hominis</name>
    <dbReference type="NCBI Taxonomy" id="2897778"/>
    <lineage>
        <taxon>Bacteria</taxon>
        <taxon>Bacillati</taxon>
        <taxon>Bacillota</taxon>
        <taxon>Clostridia</taxon>
        <taxon>Lachnospirales</taxon>
        <taxon>Lachnospiraceae</taxon>
        <taxon>Lientehia</taxon>
    </lineage>
</organism>
<dbReference type="SUPFAM" id="SSF46785">
    <property type="entry name" value="Winged helix' DNA-binding domain"/>
    <property type="match status" value="1"/>
</dbReference>
<dbReference type="PANTHER" id="PTHR30419:SF8">
    <property type="entry name" value="NITROGEN ASSIMILATION TRANSCRIPTIONAL ACTIVATOR-RELATED"/>
    <property type="match status" value="1"/>
</dbReference>
<dbReference type="RefSeq" id="WP_231062095.1">
    <property type="nucleotide sequence ID" value="NZ_JAJNOR010000003.1"/>
</dbReference>
<dbReference type="InterPro" id="IPR050950">
    <property type="entry name" value="HTH-type_LysR_regulators"/>
</dbReference>